<evidence type="ECO:0000313" key="4">
    <source>
        <dbReference type="EMBL" id="KAJ7321228.1"/>
    </source>
</evidence>
<proteinExistence type="inferred from homology"/>
<feature type="coiled-coil region" evidence="2">
    <location>
        <begin position="36"/>
        <end position="81"/>
    </location>
</feature>
<reference evidence="4" key="1">
    <citation type="submission" date="2023-03" db="EMBL/GenBank/DDBJ databases">
        <title>Massive genome expansion in bonnet fungi (Mycena s.s.) driven by repeated elements and novel gene families across ecological guilds.</title>
        <authorList>
            <consortium name="Lawrence Berkeley National Laboratory"/>
            <person name="Harder C.B."/>
            <person name="Miyauchi S."/>
            <person name="Viragh M."/>
            <person name="Kuo A."/>
            <person name="Thoen E."/>
            <person name="Andreopoulos B."/>
            <person name="Lu D."/>
            <person name="Skrede I."/>
            <person name="Drula E."/>
            <person name="Henrissat B."/>
            <person name="Morin E."/>
            <person name="Kohler A."/>
            <person name="Barry K."/>
            <person name="LaButti K."/>
            <person name="Morin E."/>
            <person name="Salamov A."/>
            <person name="Lipzen A."/>
            <person name="Mereny Z."/>
            <person name="Hegedus B."/>
            <person name="Baldrian P."/>
            <person name="Stursova M."/>
            <person name="Weitz H."/>
            <person name="Taylor A."/>
            <person name="Grigoriev I.V."/>
            <person name="Nagy L.G."/>
            <person name="Martin F."/>
            <person name="Kauserud H."/>
        </authorList>
    </citation>
    <scope>NUCLEOTIDE SEQUENCE</scope>
    <source>
        <strain evidence="4">CBHHK002</strain>
    </source>
</reference>
<comment type="similarity">
    <text evidence="1">Belongs to the UPF0612 family.</text>
</comment>
<dbReference type="AlphaFoldDB" id="A0AAD6ZG90"/>
<comment type="caution">
    <text evidence="4">The sequence shown here is derived from an EMBL/GenBank/DDBJ whole genome shotgun (WGS) entry which is preliminary data.</text>
</comment>
<feature type="domain" description="Mug135-like C-terminal" evidence="3">
    <location>
        <begin position="99"/>
        <end position="176"/>
    </location>
</feature>
<dbReference type="Pfam" id="PF08593">
    <property type="entry name" value="Mug135_C"/>
    <property type="match status" value="1"/>
</dbReference>
<sequence length="178" mass="19689">MQHSSAAADCDPDAAPAWFADGVKKALKDSLKEALKDSLEEALKDSLKELKDGLRDVELEIRDMKDEIKGIKKNVDTMQDDVCLLKEHSVKTQILVSKSYNLQCGDGSKRPFEPVPFLDGKEPSAQGLPALTNLDVIRKLSTRHASAYYKGYHQHQGGFPFAAERIEAIRVFVGCSVD</sequence>
<protein>
    <recommendedName>
        <fullName evidence="3">Mug135-like C-terminal domain-containing protein</fullName>
    </recommendedName>
</protein>
<keyword evidence="5" id="KW-1185">Reference proteome</keyword>
<name>A0AAD6ZG90_9AGAR</name>
<dbReference type="Proteomes" id="UP001218218">
    <property type="component" value="Unassembled WGS sequence"/>
</dbReference>
<evidence type="ECO:0000313" key="5">
    <source>
        <dbReference type="Proteomes" id="UP001218218"/>
    </source>
</evidence>
<evidence type="ECO:0000259" key="3">
    <source>
        <dbReference type="Pfam" id="PF08593"/>
    </source>
</evidence>
<dbReference type="EMBL" id="JARIHO010000051">
    <property type="protein sequence ID" value="KAJ7321228.1"/>
    <property type="molecule type" value="Genomic_DNA"/>
</dbReference>
<keyword evidence="2" id="KW-0175">Coiled coil</keyword>
<gene>
    <name evidence="4" type="ORF">DFH08DRAFT_383472</name>
</gene>
<dbReference type="InterPro" id="IPR013902">
    <property type="entry name" value="Mug135-like_C"/>
</dbReference>
<accession>A0AAD6ZG90</accession>
<evidence type="ECO:0000256" key="1">
    <source>
        <dbReference type="ARBA" id="ARBA00005788"/>
    </source>
</evidence>
<evidence type="ECO:0000256" key="2">
    <source>
        <dbReference type="SAM" id="Coils"/>
    </source>
</evidence>
<organism evidence="4 5">
    <name type="scientific">Mycena albidolilacea</name>
    <dbReference type="NCBI Taxonomy" id="1033008"/>
    <lineage>
        <taxon>Eukaryota</taxon>
        <taxon>Fungi</taxon>
        <taxon>Dikarya</taxon>
        <taxon>Basidiomycota</taxon>
        <taxon>Agaricomycotina</taxon>
        <taxon>Agaricomycetes</taxon>
        <taxon>Agaricomycetidae</taxon>
        <taxon>Agaricales</taxon>
        <taxon>Marasmiineae</taxon>
        <taxon>Mycenaceae</taxon>
        <taxon>Mycena</taxon>
    </lineage>
</organism>